<dbReference type="SUPFAM" id="SSF52266">
    <property type="entry name" value="SGNH hydrolase"/>
    <property type="match status" value="1"/>
</dbReference>
<dbReference type="InterPro" id="IPR036514">
    <property type="entry name" value="SGNH_hydro_sf"/>
</dbReference>
<organism evidence="2 3">
    <name type="scientific">Thalassomonas actiniarum</name>
    <dbReference type="NCBI Taxonomy" id="485447"/>
    <lineage>
        <taxon>Bacteria</taxon>
        <taxon>Pseudomonadati</taxon>
        <taxon>Pseudomonadota</taxon>
        <taxon>Gammaproteobacteria</taxon>
        <taxon>Alteromonadales</taxon>
        <taxon>Colwelliaceae</taxon>
        <taxon>Thalassomonas</taxon>
    </lineage>
</organism>
<dbReference type="Proteomes" id="UP000032568">
    <property type="component" value="Chromosome pTact"/>
</dbReference>
<dbReference type="InterPro" id="IPR001087">
    <property type="entry name" value="GDSL"/>
</dbReference>
<keyword evidence="2" id="KW-0378">Hydrolase</keyword>
<dbReference type="CDD" id="cd01846">
    <property type="entry name" value="fatty_acyltransferase_like"/>
    <property type="match status" value="1"/>
</dbReference>
<sequence length="412" mass="46408">MKKYLLTSLLLLPFYSFADVDKLSTSKIKDLQSDTTITYVRCWYRPSENHDQSATDWEWARNDNGSYYKLSGYWYSSTSWKNMFYTDTDNATIMERCEKTLGVDAKAADVTFFAADNRFSFNHTIWTNDTSSNNDSQSKINKIVSIGDSISDTGNIYNASQWLFPNDSSWFLGHFSNGLVWTEYLGQAKNIPVYTWAIGGAEGEDTYGVLTGIGGQIDSYLEYMQLAKNYDPKDTLLTLEFGLNDFVNDDRTVAEVSDDFAEALQRLTASGIENMVLLNLPDASRAPQFKYADAGKAEEVREKIAAFNAFIGEEVARYQAQGYNFSLYDTSTLFDNVIKAPQDYGLRNATDSCLDINRSSSIDYLLSHSLRPDCATYGSDSYLFWGVTHPTTKAHSVIAEEVVNTLLPAFNF</sequence>
<keyword evidence="1" id="KW-0732">Signal</keyword>
<proteinExistence type="predicted"/>
<dbReference type="PANTHER" id="PTHR45642:SF141">
    <property type="entry name" value="SECRETED EFFECTOR PROTEIN SSEJ"/>
    <property type="match status" value="1"/>
</dbReference>
<dbReference type="RefSeq" id="WP_044835668.1">
    <property type="nucleotide sequence ID" value="NZ_CP059736.1"/>
</dbReference>
<accession>A0AAE9YX26</accession>
<protein>
    <submittedName>
        <fullName evidence="2">SGNH/GDSL hydrolase family protein</fullName>
    </submittedName>
</protein>
<reference evidence="2 3" key="2">
    <citation type="journal article" date="2022" name="Mar. Drugs">
        <title>Bioassay-Guided Fractionation Leads to the Detection of Cholic Acid Generated by the Rare Thalassomonas sp.</title>
        <authorList>
            <person name="Pheiffer F."/>
            <person name="Schneider Y.K."/>
            <person name="Hansen E.H."/>
            <person name="Andersen J.H."/>
            <person name="Isaksson J."/>
            <person name="Busche T."/>
            <person name="R C."/>
            <person name="Kalinowski J."/>
            <person name="Zyl L.V."/>
            <person name="Trindade M."/>
        </authorList>
    </citation>
    <scope>NUCLEOTIDE SEQUENCE [LARGE SCALE GENOMIC DNA]</scope>
    <source>
        <strain evidence="2 3">A5K-106</strain>
    </source>
</reference>
<dbReference type="InterPro" id="IPR050592">
    <property type="entry name" value="GDSL_lipolytic_enzyme"/>
</dbReference>
<reference evidence="2 3" key="1">
    <citation type="journal article" date="2015" name="Genome Announc.">
        <title>Draft Genome Sequences of Marine Isolates of Thalassomonas viridans and Thalassomonas actiniarum.</title>
        <authorList>
            <person name="Olonade I."/>
            <person name="van Zyl L.J."/>
            <person name="Trindade M."/>
        </authorList>
    </citation>
    <scope>NUCLEOTIDE SEQUENCE [LARGE SCALE GENOMIC DNA]</scope>
    <source>
        <strain evidence="2 3">A5K-106</strain>
    </source>
</reference>
<keyword evidence="3" id="KW-1185">Reference proteome</keyword>
<gene>
    <name evidence="2" type="ORF">SG35_030310</name>
</gene>
<dbReference type="KEGG" id="tact:SG35_030310"/>
<evidence type="ECO:0000256" key="1">
    <source>
        <dbReference type="SAM" id="SignalP"/>
    </source>
</evidence>
<evidence type="ECO:0000313" key="2">
    <source>
        <dbReference type="EMBL" id="WDE02695.1"/>
    </source>
</evidence>
<dbReference type="Gene3D" id="3.40.50.1110">
    <property type="entry name" value="SGNH hydrolase"/>
    <property type="match status" value="1"/>
</dbReference>
<dbReference type="EMBL" id="CP059736">
    <property type="protein sequence ID" value="WDE02695.1"/>
    <property type="molecule type" value="Genomic_DNA"/>
</dbReference>
<feature type="chain" id="PRO_5042150449" evidence="1">
    <location>
        <begin position="19"/>
        <end position="412"/>
    </location>
</feature>
<name>A0AAE9YX26_9GAMM</name>
<dbReference type="AlphaFoldDB" id="A0AAE9YX26"/>
<evidence type="ECO:0000313" key="3">
    <source>
        <dbReference type="Proteomes" id="UP000032568"/>
    </source>
</evidence>
<dbReference type="PANTHER" id="PTHR45642">
    <property type="entry name" value="GDSL ESTERASE/LIPASE EXL3"/>
    <property type="match status" value="1"/>
</dbReference>
<dbReference type="GO" id="GO:0016788">
    <property type="term" value="F:hydrolase activity, acting on ester bonds"/>
    <property type="evidence" value="ECO:0007669"/>
    <property type="project" value="InterPro"/>
</dbReference>
<feature type="signal peptide" evidence="1">
    <location>
        <begin position="1"/>
        <end position="18"/>
    </location>
</feature>
<dbReference type="Pfam" id="PF00657">
    <property type="entry name" value="Lipase_GDSL"/>
    <property type="match status" value="1"/>
</dbReference>